<dbReference type="SUPFAM" id="SSF143437">
    <property type="entry name" value="THUMP domain-like"/>
    <property type="match status" value="1"/>
</dbReference>
<dbReference type="Pfam" id="PF02926">
    <property type="entry name" value="THUMP"/>
    <property type="match status" value="1"/>
</dbReference>
<sequence>MSDGSRKRKAPAEDHPHARTRGKGRRQWRTLPGNQGGGSIEAGDSGIWATCNMGREAKAVAELKDMFEECVSRMYGGASRDGGDEEDDAPAAHEDADVEAEIAKELEDIRKPAKEPPFRHVRVDTDCIMFFKTQAPIEPVEFVRRICEDAMASSERKTGRFVKRLTPMTLMGKATEKGLEEVSAKVLAPHFHTEGSAGKKASTSTSSIFAIRPNIRNHKSMTRDQVIKTVAAAVGPGHKVDLKEYDLLILVDIYKASGAESWNLCGMSVVGHDFERLKRYNLSEIYEPTPKEQPN</sequence>
<dbReference type="Proteomes" id="UP001521116">
    <property type="component" value="Unassembled WGS sequence"/>
</dbReference>
<dbReference type="EMBL" id="JAJVDC020000063">
    <property type="protein sequence ID" value="KAL1628468.1"/>
    <property type="molecule type" value="Genomic_DNA"/>
</dbReference>
<organism evidence="3 4">
    <name type="scientific">Neofusicoccum ribis</name>
    <dbReference type="NCBI Taxonomy" id="45134"/>
    <lineage>
        <taxon>Eukaryota</taxon>
        <taxon>Fungi</taxon>
        <taxon>Dikarya</taxon>
        <taxon>Ascomycota</taxon>
        <taxon>Pezizomycotina</taxon>
        <taxon>Dothideomycetes</taxon>
        <taxon>Dothideomycetes incertae sedis</taxon>
        <taxon>Botryosphaeriales</taxon>
        <taxon>Botryosphaeriaceae</taxon>
        <taxon>Neofusicoccum</taxon>
    </lineage>
</organism>
<dbReference type="Gene3D" id="3.30.2300.10">
    <property type="entry name" value="THUMP superfamily"/>
    <property type="match status" value="1"/>
</dbReference>
<comment type="caution">
    <text evidence="3">The sequence shown here is derived from an EMBL/GenBank/DDBJ whole genome shotgun (WGS) entry which is preliminary data.</text>
</comment>
<feature type="compositionally biased region" description="Basic residues" evidence="1">
    <location>
        <begin position="18"/>
        <end position="28"/>
    </location>
</feature>
<evidence type="ECO:0000313" key="4">
    <source>
        <dbReference type="Proteomes" id="UP001521116"/>
    </source>
</evidence>
<reference evidence="3 4" key="1">
    <citation type="submission" date="2024-02" db="EMBL/GenBank/DDBJ databases">
        <title>De novo assembly and annotation of 12 fungi associated with fruit tree decline syndrome in Ontario, Canada.</title>
        <authorList>
            <person name="Sulman M."/>
            <person name="Ellouze W."/>
            <person name="Ilyukhin E."/>
        </authorList>
    </citation>
    <scope>NUCLEOTIDE SEQUENCE [LARGE SCALE GENOMIC DNA]</scope>
    <source>
        <strain evidence="3 4">M1-105</strain>
    </source>
</reference>
<accession>A0ABR3SS72</accession>
<evidence type="ECO:0000256" key="1">
    <source>
        <dbReference type="SAM" id="MobiDB-lite"/>
    </source>
</evidence>
<dbReference type="CDD" id="cd11717">
    <property type="entry name" value="THUMP_THUMPD1_like"/>
    <property type="match status" value="1"/>
</dbReference>
<proteinExistence type="predicted"/>
<gene>
    <name evidence="3" type="ORF">SLS56_005919</name>
</gene>
<evidence type="ECO:0000259" key="2">
    <source>
        <dbReference type="Pfam" id="PF02926"/>
    </source>
</evidence>
<protein>
    <recommendedName>
        <fullName evidence="2">THUMP domain-containing protein</fullName>
    </recommendedName>
</protein>
<name>A0ABR3SS72_9PEZI</name>
<dbReference type="PANTHER" id="PTHR13452:SF10">
    <property type="entry name" value="THUMP DOMAIN-CONTAINING PROTEIN 1"/>
    <property type="match status" value="1"/>
</dbReference>
<feature type="region of interest" description="Disordered" evidence="1">
    <location>
        <begin position="1"/>
        <end position="44"/>
    </location>
</feature>
<evidence type="ECO:0000313" key="3">
    <source>
        <dbReference type="EMBL" id="KAL1628468.1"/>
    </source>
</evidence>
<feature type="domain" description="THUMP" evidence="2">
    <location>
        <begin position="174"/>
        <end position="255"/>
    </location>
</feature>
<dbReference type="InterPro" id="IPR004114">
    <property type="entry name" value="THUMP_dom"/>
</dbReference>
<keyword evidence="4" id="KW-1185">Reference proteome</keyword>
<dbReference type="InterPro" id="IPR040183">
    <property type="entry name" value="THUMPD1-like"/>
</dbReference>
<dbReference type="PANTHER" id="PTHR13452">
    <property type="entry name" value="THUMP DOMAIN CONTAINING PROTEIN 1-RELATED"/>
    <property type="match status" value="1"/>
</dbReference>